<comment type="subcellular location">
    <subcellularLocation>
        <location evidence="1">Membrane</location>
        <topology evidence="1">Multi-pass membrane protein</topology>
    </subcellularLocation>
</comment>
<evidence type="ECO:0000259" key="6">
    <source>
        <dbReference type="PROSITE" id="PS50850"/>
    </source>
</evidence>
<keyword evidence="3 5" id="KW-1133">Transmembrane helix</keyword>
<dbReference type="InterPro" id="IPR005829">
    <property type="entry name" value="Sugar_transporter_CS"/>
</dbReference>
<keyword evidence="2 5" id="KW-0812">Transmembrane</keyword>
<evidence type="ECO:0000256" key="4">
    <source>
        <dbReference type="ARBA" id="ARBA00023136"/>
    </source>
</evidence>
<dbReference type="AlphaFoldDB" id="A0AAU9U7Y7"/>
<reference evidence="7" key="1">
    <citation type="submission" date="2022-03" db="EMBL/GenBank/DDBJ databases">
        <authorList>
            <person name="Tunstrom K."/>
        </authorList>
    </citation>
    <scope>NUCLEOTIDE SEQUENCE</scope>
</reference>
<feature type="transmembrane region" description="Helical" evidence="5">
    <location>
        <begin position="153"/>
        <end position="174"/>
    </location>
</feature>
<feature type="transmembrane region" description="Helical" evidence="5">
    <location>
        <begin position="460"/>
        <end position="478"/>
    </location>
</feature>
<dbReference type="Gene3D" id="1.20.1250.20">
    <property type="entry name" value="MFS general substrate transporter like domains"/>
    <property type="match status" value="1"/>
</dbReference>
<comment type="caution">
    <text evidence="7">The sequence shown here is derived from an EMBL/GenBank/DDBJ whole genome shotgun (WGS) entry which is preliminary data.</text>
</comment>
<dbReference type="Proteomes" id="UP001153954">
    <property type="component" value="Unassembled WGS sequence"/>
</dbReference>
<accession>A0AAU9U7Y7</accession>
<feature type="transmembrane region" description="Helical" evidence="5">
    <location>
        <begin position="120"/>
        <end position="141"/>
    </location>
</feature>
<feature type="transmembrane region" description="Helical" evidence="5">
    <location>
        <begin position="67"/>
        <end position="90"/>
    </location>
</feature>
<feature type="transmembrane region" description="Helical" evidence="5">
    <location>
        <begin position="288"/>
        <end position="306"/>
    </location>
</feature>
<dbReference type="PANTHER" id="PTHR48021">
    <property type="match status" value="1"/>
</dbReference>
<dbReference type="Pfam" id="PF00083">
    <property type="entry name" value="Sugar_tr"/>
    <property type="match status" value="1"/>
</dbReference>
<keyword evidence="8" id="KW-1185">Reference proteome</keyword>
<dbReference type="GO" id="GO:0016020">
    <property type="term" value="C:membrane"/>
    <property type="evidence" value="ECO:0007669"/>
    <property type="project" value="UniProtKB-SubCell"/>
</dbReference>
<sequence length="514" mass="57413">MVYKFEVSANRENVGRFRSIFSQIIASISSYLLLFDLGMAINFSTIMIPALLNSKEGLSLDETEASWFGSVSFLSQPVGALLSGPIVDYFGRRKANFIVNIPMLAAWILMYYSWNLPTLFTANALLGIGSGIMEAPISCYIGEISEPSIRGALCTLTQVFTAFGILIMYFLGTFLDWRNAALMCLIAPVASMVTVIFSPETPIWLLTKNREKDAMTSLCKLRGWTSPENVKDEFIELAAYSKKLQNCVICYSTNQDYKYCEHESINWLLRRFIKFKYVMLCKETLRPLSLVVMYFLFFVMSGLTPLRPNLINVCGALGMSQDGKRIVLTVGIITFVTSCVVIGLIKILGKRILAIGALFACAVVCTLLSTYAKINLDDSVFSYNPSTFPKQTSVIPLVLLYLLAIFTGLGVPWVLLGEVFPFRSRATSQGLSAASNYVFSFLGSKTFINLETSIKLWGTFATYAAFGFLGSIYLYFFLPETEGKTLQEIEEYYNGELRVFGGSSLLKCLKREKR</sequence>
<evidence type="ECO:0000313" key="7">
    <source>
        <dbReference type="EMBL" id="CAH2095258.1"/>
    </source>
</evidence>
<evidence type="ECO:0000313" key="8">
    <source>
        <dbReference type="Proteomes" id="UP001153954"/>
    </source>
</evidence>
<name>A0AAU9U7Y7_EUPED</name>
<dbReference type="GO" id="GO:0022857">
    <property type="term" value="F:transmembrane transporter activity"/>
    <property type="evidence" value="ECO:0007669"/>
    <property type="project" value="InterPro"/>
</dbReference>
<dbReference type="PANTHER" id="PTHR48021:SF39">
    <property type="entry name" value="MAJOR FACILITATOR SUPERFAMILY (MFS) PROFILE DOMAIN-CONTAINING PROTEIN"/>
    <property type="match status" value="1"/>
</dbReference>
<keyword evidence="4 5" id="KW-0472">Membrane</keyword>
<dbReference type="EMBL" id="CAKOGL010000015">
    <property type="protein sequence ID" value="CAH2095258.1"/>
    <property type="molecule type" value="Genomic_DNA"/>
</dbReference>
<organism evidence="7 8">
    <name type="scientific">Euphydryas editha</name>
    <name type="common">Edith's checkerspot</name>
    <dbReference type="NCBI Taxonomy" id="104508"/>
    <lineage>
        <taxon>Eukaryota</taxon>
        <taxon>Metazoa</taxon>
        <taxon>Ecdysozoa</taxon>
        <taxon>Arthropoda</taxon>
        <taxon>Hexapoda</taxon>
        <taxon>Insecta</taxon>
        <taxon>Pterygota</taxon>
        <taxon>Neoptera</taxon>
        <taxon>Endopterygota</taxon>
        <taxon>Lepidoptera</taxon>
        <taxon>Glossata</taxon>
        <taxon>Ditrysia</taxon>
        <taxon>Papilionoidea</taxon>
        <taxon>Nymphalidae</taxon>
        <taxon>Nymphalinae</taxon>
        <taxon>Euphydryas</taxon>
    </lineage>
</organism>
<feature type="transmembrane region" description="Helical" evidence="5">
    <location>
        <begin position="180"/>
        <end position="206"/>
    </location>
</feature>
<feature type="transmembrane region" description="Helical" evidence="5">
    <location>
        <begin position="326"/>
        <end position="345"/>
    </location>
</feature>
<feature type="transmembrane region" description="Helical" evidence="5">
    <location>
        <begin position="352"/>
        <end position="374"/>
    </location>
</feature>
<feature type="domain" description="Major facilitator superfamily (MFS) profile" evidence="6">
    <location>
        <begin position="22"/>
        <end position="482"/>
    </location>
</feature>
<feature type="transmembrane region" description="Helical" evidence="5">
    <location>
        <begin position="394"/>
        <end position="416"/>
    </location>
</feature>
<dbReference type="InterPro" id="IPR005828">
    <property type="entry name" value="MFS_sugar_transport-like"/>
</dbReference>
<evidence type="ECO:0000256" key="5">
    <source>
        <dbReference type="SAM" id="Phobius"/>
    </source>
</evidence>
<dbReference type="SUPFAM" id="SSF103473">
    <property type="entry name" value="MFS general substrate transporter"/>
    <property type="match status" value="1"/>
</dbReference>
<gene>
    <name evidence="7" type="ORF">EEDITHA_LOCUS10735</name>
</gene>
<evidence type="ECO:0000256" key="2">
    <source>
        <dbReference type="ARBA" id="ARBA00022692"/>
    </source>
</evidence>
<dbReference type="PROSITE" id="PS50850">
    <property type="entry name" value="MFS"/>
    <property type="match status" value="1"/>
</dbReference>
<dbReference type="InterPro" id="IPR020846">
    <property type="entry name" value="MFS_dom"/>
</dbReference>
<evidence type="ECO:0000256" key="3">
    <source>
        <dbReference type="ARBA" id="ARBA00022989"/>
    </source>
</evidence>
<dbReference type="FunFam" id="1.20.1250.20:FF:000249">
    <property type="entry name" value="facilitated trehalose transporter Tret1"/>
    <property type="match status" value="1"/>
</dbReference>
<dbReference type="InterPro" id="IPR036259">
    <property type="entry name" value="MFS_trans_sf"/>
</dbReference>
<feature type="transmembrane region" description="Helical" evidence="5">
    <location>
        <begin position="20"/>
        <end position="47"/>
    </location>
</feature>
<dbReference type="PROSITE" id="PS00217">
    <property type="entry name" value="SUGAR_TRANSPORT_2"/>
    <property type="match status" value="1"/>
</dbReference>
<feature type="transmembrane region" description="Helical" evidence="5">
    <location>
        <begin position="97"/>
        <end position="114"/>
    </location>
</feature>
<proteinExistence type="predicted"/>
<protein>
    <recommendedName>
        <fullName evidence="6">Major facilitator superfamily (MFS) profile domain-containing protein</fullName>
    </recommendedName>
</protein>
<evidence type="ECO:0000256" key="1">
    <source>
        <dbReference type="ARBA" id="ARBA00004141"/>
    </source>
</evidence>
<dbReference type="InterPro" id="IPR050549">
    <property type="entry name" value="MFS_Trehalose_Transporter"/>
</dbReference>